<feature type="domain" description="Histidine kinase CheA-like homodimeric" evidence="2">
    <location>
        <begin position="1"/>
        <end position="40"/>
    </location>
</feature>
<feature type="coiled-coil region" evidence="1">
    <location>
        <begin position="16"/>
        <end position="43"/>
    </location>
</feature>
<feature type="non-terminal residue" evidence="3">
    <location>
        <position position="1"/>
    </location>
</feature>
<gene>
    <name evidence="3" type="ORF">QUF54_11730</name>
</gene>
<keyword evidence="1" id="KW-0175">Coiled coil</keyword>
<keyword evidence="4" id="KW-1185">Reference proteome</keyword>
<dbReference type="InterPro" id="IPR037006">
    <property type="entry name" value="CheA-like_homodim_sf"/>
</dbReference>
<sequence length="64" mass="7618">QSMLEEFGDNFDRSRINQLCDGLSQLERNSRELQESVMRIRMLPISYSFNRFPRLVHDLSLQLS</sequence>
<dbReference type="Proteomes" id="UP001171945">
    <property type="component" value="Unassembled WGS sequence"/>
</dbReference>
<reference evidence="3" key="1">
    <citation type="submission" date="2023-06" db="EMBL/GenBank/DDBJ databases">
        <title>Uncultivated large filamentous bacteria from sulfidic sediments reveal new species and different genomic features in energy metabolism and defense.</title>
        <authorList>
            <person name="Fonseca A."/>
        </authorList>
    </citation>
    <scope>NUCLEOTIDE SEQUENCE</scope>
    <source>
        <strain evidence="3">HSG4</strain>
    </source>
</reference>
<proteinExistence type="predicted"/>
<organism evidence="3 4">
    <name type="scientific">Candidatus Marithioploca araucensis</name>
    <dbReference type="NCBI Taxonomy" id="70273"/>
    <lineage>
        <taxon>Bacteria</taxon>
        <taxon>Pseudomonadati</taxon>
        <taxon>Pseudomonadota</taxon>
        <taxon>Gammaproteobacteria</taxon>
        <taxon>Thiotrichales</taxon>
        <taxon>Thiotrichaceae</taxon>
        <taxon>Candidatus Marithioploca</taxon>
    </lineage>
</organism>
<dbReference type="InterPro" id="IPR004105">
    <property type="entry name" value="CheA-like_dim"/>
</dbReference>
<evidence type="ECO:0000313" key="4">
    <source>
        <dbReference type="Proteomes" id="UP001171945"/>
    </source>
</evidence>
<protein>
    <submittedName>
        <fullName evidence="3">Chemotaxis protein CheA</fullName>
    </submittedName>
</protein>
<dbReference type="Gene3D" id="1.10.287.560">
    <property type="entry name" value="Histidine kinase CheA-like, homodimeric domain"/>
    <property type="match status" value="1"/>
</dbReference>
<evidence type="ECO:0000313" key="3">
    <source>
        <dbReference type="EMBL" id="MDM8564011.1"/>
    </source>
</evidence>
<comment type="caution">
    <text evidence="3">The sequence shown here is derived from an EMBL/GenBank/DDBJ whole genome shotgun (WGS) entry which is preliminary data.</text>
</comment>
<evidence type="ECO:0000259" key="2">
    <source>
        <dbReference type="Pfam" id="PF02895"/>
    </source>
</evidence>
<dbReference type="Pfam" id="PF02895">
    <property type="entry name" value="H-kinase_dim"/>
    <property type="match status" value="1"/>
</dbReference>
<name>A0ABT7VWT0_9GAMM</name>
<accession>A0ABT7VWT0</accession>
<evidence type="ECO:0000256" key="1">
    <source>
        <dbReference type="SAM" id="Coils"/>
    </source>
</evidence>
<dbReference type="EMBL" id="JAUCGM010001029">
    <property type="protein sequence ID" value="MDM8564011.1"/>
    <property type="molecule type" value="Genomic_DNA"/>
</dbReference>